<gene>
    <name evidence="5" type="primary">MAS2_1</name>
    <name evidence="5" type="ORF">IWQ60_007975</name>
</gene>
<evidence type="ECO:0000313" key="6">
    <source>
        <dbReference type="Proteomes" id="UP001150569"/>
    </source>
</evidence>
<keyword evidence="6" id="KW-1185">Reference proteome</keyword>
<dbReference type="GO" id="GO:0005739">
    <property type="term" value="C:mitochondrion"/>
    <property type="evidence" value="ECO:0007669"/>
    <property type="project" value="TreeGrafter"/>
</dbReference>
<dbReference type="PANTHER" id="PTHR11851:SF49">
    <property type="entry name" value="MITOCHONDRIAL-PROCESSING PEPTIDASE SUBUNIT ALPHA"/>
    <property type="match status" value="1"/>
</dbReference>
<dbReference type="SUPFAM" id="SSF63411">
    <property type="entry name" value="LuxS/MPP-like metallohydrolase"/>
    <property type="match status" value="3"/>
</dbReference>
<evidence type="ECO:0000313" key="5">
    <source>
        <dbReference type="EMBL" id="KAJ1916861.1"/>
    </source>
</evidence>
<evidence type="ECO:0000256" key="1">
    <source>
        <dbReference type="ARBA" id="ARBA00002123"/>
    </source>
</evidence>
<evidence type="ECO:0000259" key="3">
    <source>
        <dbReference type="Pfam" id="PF00675"/>
    </source>
</evidence>
<keyword evidence="5" id="KW-0378">Hydrolase</keyword>
<reference evidence="5" key="1">
    <citation type="submission" date="2022-07" db="EMBL/GenBank/DDBJ databases">
        <title>Phylogenomic reconstructions and comparative analyses of Kickxellomycotina fungi.</title>
        <authorList>
            <person name="Reynolds N.K."/>
            <person name="Stajich J.E."/>
            <person name="Barry K."/>
            <person name="Grigoriev I.V."/>
            <person name="Crous P."/>
            <person name="Smith M.E."/>
        </authorList>
    </citation>
    <scope>NUCLEOTIDE SEQUENCE</scope>
    <source>
        <strain evidence="5">RSA 861</strain>
    </source>
</reference>
<dbReference type="OrthoDB" id="277191at2759"/>
<dbReference type="GO" id="GO:0046872">
    <property type="term" value="F:metal ion binding"/>
    <property type="evidence" value="ECO:0007669"/>
    <property type="project" value="InterPro"/>
</dbReference>
<feature type="domain" description="Peptidase M16 C-terminal" evidence="4">
    <location>
        <begin position="220"/>
        <end position="286"/>
    </location>
</feature>
<feature type="domain" description="Peptidase M16 N-terminal" evidence="3">
    <location>
        <begin position="68"/>
        <end position="214"/>
    </location>
</feature>
<dbReference type="GO" id="GO:0006627">
    <property type="term" value="P:protein processing involved in protein targeting to mitochondrion"/>
    <property type="evidence" value="ECO:0007669"/>
    <property type="project" value="TreeGrafter"/>
</dbReference>
<dbReference type="InterPro" id="IPR011249">
    <property type="entry name" value="Metalloenz_LuxS/M16"/>
</dbReference>
<evidence type="ECO:0000259" key="4">
    <source>
        <dbReference type="Pfam" id="PF05193"/>
    </source>
</evidence>
<dbReference type="PANTHER" id="PTHR11851">
    <property type="entry name" value="METALLOPROTEASE"/>
    <property type="match status" value="1"/>
</dbReference>
<dbReference type="Pfam" id="PF05193">
    <property type="entry name" value="Peptidase_M16_C"/>
    <property type="match status" value="2"/>
</dbReference>
<comment type="similarity">
    <text evidence="2">Belongs to the peptidase M16 family.</text>
</comment>
<dbReference type="EMBL" id="JANBPT010000566">
    <property type="protein sequence ID" value="KAJ1916861.1"/>
    <property type="molecule type" value="Genomic_DNA"/>
</dbReference>
<protein>
    <submittedName>
        <fullName evidence="5">Mitochondrial-processing peptidase subunit alpha</fullName>
        <ecNumber evidence="5">3.4.24.64</ecNumber>
    </submittedName>
</protein>
<proteinExistence type="inferred from homology"/>
<dbReference type="GO" id="GO:0004222">
    <property type="term" value="F:metalloendopeptidase activity"/>
    <property type="evidence" value="ECO:0007669"/>
    <property type="project" value="UniProtKB-EC"/>
</dbReference>
<accession>A0A9W8DMP7</accession>
<feature type="domain" description="Peptidase M16 C-terminal" evidence="4">
    <location>
        <begin position="374"/>
        <end position="488"/>
    </location>
</feature>
<dbReference type="InterPro" id="IPR011765">
    <property type="entry name" value="Pept_M16_N"/>
</dbReference>
<dbReference type="AlphaFoldDB" id="A0A9W8DMP7"/>
<name>A0A9W8DMP7_9FUNG</name>
<comment type="function">
    <text evidence="1">Substrate recognition and binding subunit of the essential mitochondrial processing protease (MPP), which cleaves the mitochondrial sequence off newly imported precursors proteins.</text>
</comment>
<dbReference type="EC" id="3.4.24.64" evidence="5"/>
<comment type="caution">
    <text evidence="5">The sequence shown here is derived from an EMBL/GenBank/DDBJ whole genome shotgun (WGS) entry which is preliminary data.</text>
</comment>
<dbReference type="Pfam" id="PF00675">
    <property type="entry name" value="Peptidase_M16"/>
    <property type="match status" value="1"/>
</dbReference>
<dbReference type="InterPro" id="IPR007863">
    <property type="entry name" value="Peptidase_M16_C"/>
</dbReference>
<organism evidence="5 6">
    <name type="scientific">Tieghemiomyces parasiticus</name>
    <dbReference type="NCBI Taxonomy" id="78921"/>
    <lineage>
        <taxon>Eukaryota</taxon>
        <taxon>Fungi</taxon>
        <taxon>Fungi incertae sedis</taxon>
        <taxon>Zoopagomycota</taxon>
        <taxon>Kickxellomycotina</taxon>
        <taxon>Dimargaritomycetes</taxon>
        <taxon>Dimargaritales</taxon>
        <taxon>Dimargaritaceae</taxon>
        <taxon>Tieghemiomyces</taxon>
    </lineage>
</organism>
<dbReference type="Gene3D" id="3.30.830.10">
    <property type="entry name" value="Metalloenzyme, LuxS/M16 peptidase-like"/>
    <property type="match status" value="2"/>
</dbReference>
<dbReference type="InterPro" id="IPR050361">
    <property type="entry name" value="MPP/UQCRC_Complex"/>
</dbReference>
<evidence type="ECO:0000256" key="2">
    <source>
        <dbReference type="ARBA" id="ARBA00007261"/>
    </source>
</evidence>
<dbReference type="Proteomes" id="UP001150569">
    <property type="component" value="Unassembled WGS sequence"/>
</dbReference>
<sequence>MFFPTLPALVGRSVRPGRGLLTTPLGPSFVGLSRREFRTSLPISKSPETITSNKAVLTQVTTLPNGIRVATQTTPGYFCGFGAYLDVGSRYETDRTRGCTYLLDRLAFKSTQSLSSEAIGEQLESMGGNIQRASARENIMYQASVFQNDLPRVAALFAEVIRKPRLLPEELEEQQQIVRWELAEMETKPELYLPEVLHQTAYPNNTLGNPLVCSEETLVSLTPERLRAFMGEWFTADRLVISAIGAPHDTVCELVRQHYGDMAPHPAFTGHPTVDLKREPLSVPRDFDAEVTETTTRLAAVVTAKSAAAATTTATLATADSSSGSAGDGFFGTITQTASKLLGGSSGERDAAAAMLDPAVIDRLDVQTLAALPAVYRGGCDLREINGSAQTHMYLGFLAPGMDHQAIYALAVLQILLGGGDSFSAGGPGKGMYSKLYTQVLNRYIFVESCSAFTFSYHDSTLFGISAICEGATAGPMFEVIIRQLVSLLPRLPSPPVPTSSVTAPAASIGSDDTYAYYPHPDLVRAEPAVRAAYANTCLGLNDVDVARAKNQLKSSLMMNLESRPIQLEDLGRQIQQHNVALTPEAMCRAIDAVSKEDLYRLVQYVLGSNPTVVAAGDVRTLRQNISSTLAAYGLRRDF</sequence>